<feature type="domain" description="Response regulatory" evidence="7">
    <location>
        <begin position="5"/>
        <end position="121"/>
    </location>
</feature>
<dbReference type="PANTHER" id="PTHR43214">
    <property type="entry name" value="TWO-COMPONENT RESPONSE REGULATOR"/>
    <property type="match status" value="1"/>
</dbReference>
<evidence type="ECO:0000256" key="5">
    <source>
        <dbReference type="PROSITE-ProRule" id="PRU00169"/>
    </source>
</evidence>
<keyword evidence="1 5" id="KW-0597">Phosphoprotein</keyword>
<evidence type="ECO:0000256" key="3">
    <source>
        <dbReference type="ARBA" id="ARBA00023125"/>
    </source>
</evidence>
<dbReference type="PROSITE" id="PS50043">
    <property type="entry name" value="HTH_LUXR_2"/>
    <property type="match status" value="1"/>
</dbReference>
<sequence length="198" mass="22536">MEKLNCLILDDHPLVGIAIKSLVLDLKYVESVEILTDANKSLAKLKEGSINLLILDVNLGDCDGFDFYRRIKSHGYKGKVLFFSAEQSYLFSEMAFKLGADGYVCKSEEHSILRDAIEGIYHGYTFFKFKQNARQVDRQKKLSSREVVVMNYLLQGKNNKEIAALLSISDKTVSTYKKRIFDKYSVSNIIELTKVTVN</sequence>
<dbReference type="InterPro" id="IPR001789">
    <property type="entry name" value="Sig_transdc_resp-reg_receiver"/>
</dbReference>
<dbReference type="EMBL" id="CAKLCM010000003">
    <property type="protein sequence ID" value="CAH0530032.1"/>
    <property type="molecule type" value="Genomic_DNA"/>
</dbReference>
<dbReference type="SMART" id="SM00448">
    <property type="entry name" value="REC"/>
    <property type="match status" value="1"/>
</dbReference>
<dbReference type="CDD" id="cd17535">
    <property type="entry name" value="REC_NarL-like"/>
    <property type="match status" value="1"/>
</dbReference>
<evidence type="ECO:0000256" key="1">
    <source>
        <dbReference type="ARBA" id="ARBA00022553"/>
    </source>
</evidence>
<dbReference type="Pfam" id="PF00072">
    <property type="entry name" value="Response_reg"/>
    <property type="match status" value="1"/>
</dbReference>
<dbReference type="Gene3D" id="3.40.50.2300">
    <property type="match status" value="1"/>
</dbReference>
<dbReference type="PRINTS" id="PR00038">
    <property type="entry name" value="HTHLUXR"/>
</dbReference>
<dbReference type="InterPro" id="IPR058245">
    <property type="entry name" value="NreC/VraR/RcsB-like_REC"/>
</dbReference>
<gene>
    <name evidence="8" type="primary">evgA_2</name>
    <name evidence="8" type="ORF">VHP8226_03759</name>
</gene>
<comment type="caution">
    <text evidence="8">The sequence shown here is derived from an EMBL/GenBank/DDBJ whole genome shotgun (WGS) entry which is preliminary data.</text>
</comment>
<keyword evidence="4" id="KW-0804">Transcription</keyword>
<dbReference type="PROSITE" id="PS50110">
    <property type="entry name" value="RESPONSE_REGULATORY"/>
    <property type="match status" value="1"/>
</dbReference>
<feature type="modified residue" description="4-aspartylphosphate" evidence="5">
    <location>
        <position position="56"/>
    </location>
</feature>
<dbReference type="Gene3D" id="1.10.10.10">
    <property type="entry name" value="Winged helix-like DNA-binding domain superfamily/Winged helix DNA-binding domain"/>
    <property type="match status" value="1"/>
</dbReference>
<dbReference type="CDD" id="cd06170">
    <property type="entry name" value="LuxR_C_like"/>
    <property type="match status" value="1"/>
</dbReference>
<dbReference type="SMART" id="SM00421">
    <property type="entry name" value="HTH_LUXR"/>
    <property type="match status" value="1"/>
</dbReference>
<evidence type="ECO:0000256" key="2">
    <source>
        <dbReference type="ARBA" id="ARBA00023015"/>
    </source>
</evidence>
<organism evidence="8 9">
    <name type="scientific">Vibrio hippocampi</name>
    <dbReference type="NCBI Taxonomy" id="654686"/>
    <lineage>
        <taxon>Bacteria</taxon>
        <taxon>Pseudomonadati</taxon>
        <taxon>Pseudomonadota</taxon>
        <taxon>Gammaproteobacteria</taxon>
        <taxon>Vibrionales</taxon>
        <taxon>Vibrionaceae</taxon>
        <taxon>Vibrio</taxon>
    </lineage>
</organism>
<accession>A0ABM8ZNT1</accession>
<dbReference type="PROSITE" id="PS00622">
    <property type="entry name" value="HTH_LUXR_1"/>
    <property type="match status" value="1"/>
</dbReference>
<dbReference type="InterPro" id="IPR011006">
    <property type="entry name" value="CheY-like_superfamily"/>
</dbReference>
<dbReference type="PANTHER" id="PTHR43214:SF41">
    <property type="entry name" value="NITRATE_NITRITE RESPONSE REGULATOR PROTEIN NARP"/>
    <property type="match status" value="1"/>
</dbReference>
<dbReference type="Pfam" id="PF00196">
    <property type="entry name" value="GerE"/>
    <property type="match status" value="1"/>
</dbReference>
<evidence type="ECO:0000313" key="9">
    <source>
        <dbReference type="Proteomes" id="UP000838160"/>
    </source>
</evidence>
<dbReference type="GO" id="GO:0003677">
    <property type="term" value="F:DNA binding"/>
    <property type="evidence" value="ECO:0007669"/>
    <property type="project" value="UniProtKB-KW"/>
</dbReference>
<dbReference type="InterPro" id="IPR016032">
    <property type="entry name" value="Sig_transdc_resp-reg_C-effctor"/>
</dbReference>
<name>A0ABM8ZNT1_9VIBR</name>
<evidence type="ECO:0000313" key="8">
    <source>
        <dbReference type="EMBL" id="CAH0530032.1"/>
    </source>
</evidence>
<protein>
    <submittedName>
        <fullName evidence="8">DNA-binding transcriptional activator EvgA</fullName>
    </submittedName>
</protein>
<evidence type="ECO:0000256" key="4">
    <source>
        <dbReference type="ARBA" id="ARBA00023163"/>
    </source>
</evidence>
<keyword evidence="2" id="KW-0805">Transcription regulation</keyword>
<dbReference type="InterPro" id="IPR039420">
    <property type="entry name" value="WalR-like"/>
</dbReference>
<dbReference type="RefSeq" id="WP_237486553.1">
    <property type="nucleotide sequence ID" value="NZ_CAKLCM010000003.1"/>
</dbReference>
<feature type="domain" description="HTH luxR-type" evidence="6">
    <location>
        <begin position="135"/>
        <end position="198"/>
    </location>
</feature>
<keyword evidence="3 8" id="KW-0238">DNA-binding</keyword>
<evidence type="ECO:0000259" key="6">
    <source>
        <dbReference type="PROSITE" id="PS50043"/>
    </source>
</evidence>
<dbReference type="Proteomes" id="UP000838160">
    <property type="component" value="Unassembled WGS sequence"/>
</dbReference>
<evidence type="ECO:0000259" key="7">
    <source>
        <dbReference type="PROSITE" id="PS50110"/>
    </source>
</evidence>
<keyword evidence="9" id="KW-1185">Reference proteome</keyword>
<proteinExistence type="predicted"/>
<dbReference type="InterPro" id="IPR036388">
    <property type="entry name" value="WH-like_DNA-bd_sf"/>
</dbReference>
<dbReference type="InterPro" id="IPR000792">
    <property type="entry name" value="Tscrpt_reg_LuxR_C"/>
</dbReference>
<reference evidence="8" key="1">
    <citation type="submission" date="2021-12" db="EMBL/GenBank/DDBJ databases">
        <authorList>
            <person name="Rodrigo-Torres L."/>
            <person name="Arahal R. D."/>
            <person name="Lucena T."/>
        </authorList>
    </citation>
    <scope>NUCLEOTIDE SEQUENCE</scope>
    <source>
        <strain evidence="8">CECT 8226</strain>
    </source>
</reference>
<dbReference type="SUPFAM" id="SSF52172">
    <property type="entry name" value="CheY-like"/>
    <property type="match status" value="1"/>
</dbReference>
<dbReference type="SUPFAM" id="SSF46894">
    <property type="entry name" value="C-terminal effector domain of the bipartite response regulators"/>
    <property type="match status" value="1"/>
</dbReference>